<feature type="DNA-binding region" description="H-T-H motif" evidence="4">
    <location>
        <begin position="28"/>
        <end position="47"/>
    </location>
</feature>
<dbReference type="RefSeq" id="WP_377281133.1">
    <property type="nucleotide sequence ID" value="NZ_JBHRSI010000003.1"/>
</dbReference>
<name>A0ABW4MWR8_9CAUL</name>
<protein>
    <submittedName>
        <fullName evidence="6">TetR/AcrR family transcriptional regulator</fullName>
    </submittedName>
</protein>
<dbReference type="SUPFAM" id="SSF48498">
    <property type="entry name" value="Tetracyclin repressor-like, C-terminal domain"/>
    <property type="match status" value="1"/>
</dbReference>
<evidence type="ECO:0000256" key="4">
    <source>
        <dbReference type="PROSITE-ProRule" id="PRU00335"/>
    </source>
</evidence>
<reference evidence="7" key="1">
    <citation type="journal article" date="2019" name="Int. J. Syst. Evol. Microbiol.">
        <title>The Global Catalogue of Microorganisms (GCM) 10K type strain sequencing project: providing services to taxonomists for standard genome sequencing and annotation.</title>
        <authorList>
            <consortium name="The Broad Institute Genomics Platform"/>
            <consortium name="The Broad Institute Genome Sequencing Center for Infectious Disease"/>
            <person name="Wu L."/>
            <person name="Ma J."/>
        </authorList>
    </citation>
    <scope>NUCLEOTIDE SEQUENCE [LARGE SCALE GENOMIC DNA]</scope>
    <source>
        <strain evidence="7">DFY28</strain>
    </source>
</reference>
<dbReference type="InterPro" id="IPR001647">
    <property type="entry name" value="HTH_TetR"/>
</dbReference>
<dbReference type="Gene3D" id="1.10.10.60">
    <property type="entry name" value="Homeodomain-like"/>
    <property type="match status" value="1"/>
</dbReference>
<dbReference type="Pfam" id="PF00440">
    <property type="entry name" value="TetR_N"/>
    <property type="match status" value="1"/>
</dbReference>
<dbReference type="SUPFAM" id="SSF46689">
    <property type="entry name" value="Homeodomain-like"/>
    <property type="match status" value="1"/>
</dbReference>
<sequence>MGKGAATREAVIDEALRQAVALGLEGISLGGLAESLKLSKSGLFAHFKSKEALQLAVLEEASERFRRQVVEPGLTEPRGGPRLRALFDRWLDWIEGEPCMGGCIFAVASQEYDDRPGPVRDRLVAVQNDWHELLARVATDLPRDGKAPVAFGRQVAFELVGLGLSFQLHGKLMNRRDARQRAEEAFDRLLREAVG</sequence>
<dbReference type="Proteomes" id="UP001597237">
    <property type="component" value="Unassembled WGS sequence"/>
</dbReference>
<evidence type="ECO:0000256" key="1">
    <source>
        <dbReference type="ARBA" id="ARBA00023015"/>
    </source>
</evidence>
<comment type="caution">
    <text evidence="6">The sequence shown here is derived from an EMBL/GenBank/DDBJ whole genome shotgun (WGS) entry which is preliminary data.</text>
</comment>
<evidence type="ECO:0000259" key="5">
    <source>
        <dbReference type="PROSITE" id="PS50977"/>
    </source>
</evidence>
<dbReference type="EMBL" id="JBHUEY010000001">
    <property type="protein sequence ID" value="MFD1782036.1"/>
    <property type="molecule type" value="Genomic_DNA"/>
</dbReference>
<keyword evidence="1" id="KW-0805">Transcription regulation</keyword>
<evidence type="ECO:0000313" key="7">
    <source>
        <dbReference type="Proteomes" id="UP001597237"/>
    </source>
</evidence>
<dbReference type="Gene3D" id="1.10.357.10">
    <property type="entry name" value="Tetracycline Repressor, domain 2"/>
    <property type="match status" value="1"/>
</dbReference>
<evidence type="ECO:0000256" key="2">
    <source>
        <dbReference type="ARBA" id="ARBA00023125"/>
    </source>
</evidence>
<dbReference type="Pfam" id="PF16925">
    <property type="entry name" value="TetR_C_13"/>
    <property type="match status" value="1"/>
</dbReference>
<organism evidence="6 7">
    <name type="scientific">Phenylobacterium terrae</name>
    <dbReference type="NCBI Taxonomy" id="2665495"/>
    <lineage>
        <taxon>Bacteria</taxon>
        <taxon>Pseudomonadati</taxon>
        <taxon>Pseudomonadota</taxon>
        <taxon>Alphaproteobacteria</taxon>
        <taxon>Caulobacterales</taxon>
        <taxon>Caulobacteraceae</taxon>
        <taxon>Phenylobacterium</taxon>
    </lineage>
</organism>
<evidence type="ECO:0000256" key="3">
    <source>
        <dbReference type="ARBA" id="ARBA00023163"/>
    </source>
</evidence>
<keyword evidence="3" id="KW-0804">Transcription</keyword>
<dbReference type="InterPro" id="IPR009057">
    <property type="entry name" value="Homeodomain-like_sf"/>
</dbReference>
<evidence type="ECO:0000313" key="6">
    <source>
        <dbReference type="EMBL" id="MFD1782036.1"/>
    </source>
</evidence>
<dbReference type="PANTHER" id="PTHR47506">
    <property type="entry name" value="TRANSCRIPTIONAL REGULATORY PROTEIN"/>
    <property type="match status" value="1"/>
</dbReference>
<dbReference type="PANTHER" id="PTHR47506:SF6">
    <property type="entry name" value="HTH-TYPE TRANSCRIPTIONAL REPRESSOR NEMR"/>
    <property type="match status" value="1"/>
</dbReference>
<feature type="domain" description="HTH tetR-type" evidence="5">
    <location>
        <begin position="5"/>
        <end position="65"/>
    </location>
</feature>
<gene>
    <name evidence="6" type="ORF">ACFSC0_01425</name>
</gene>
<dbReference type="InterPro" id="IPR036271">
    <property type="entry name" value="Tet_transcr_reg_TetR-rel_C_sf"/>
</dbReference>
<keyword evidence="7" id="KW-1185">Reference proteome</keyword>
<proteinExistence type="predicted"/>
<keyword evidence="2 4" id="KW-0238">DNA-binding</keyword>
<accession>A0ABW4MWR8</accession>
<dbReference type="InterPro" id="IPR011075">
    <property type="entry name" value="TetR_C"/>
</dbReference>
<dbReference type="PROSITE" id="PS50977">
    <property type="entry name" value="HTH_TETR_2"/>
    <property type="match status" value="1"/>
</dbReference>